<keyword evidence="2" id="KW-1185">Reference proteome</keyword>
<proteinExistence type="predicted"/>
<evidence type="ECO:0000313" key="2">
    <source>
        <dbReference type="Proteomes" id="UP001596166"/>
    </source>
</evidence>
<dbReference type="EMBL" id="JBHSLC010000002">
    <property type="protein sequence ID" value="MFC5353540.1"/>
    <property type="molecule type" value="Genomic_DNA"/>
</dbReference>
<dbReference type="RefSeq" id="WP_376993367.1">
    <property type="nucleotide sequence ID" value="NZ_JBHSLC010000002.1"/>
</dbReference>
<protein>
    <submittedName>
        <fullName evidence="1">Uncharacterized protein</fullName>
    </submittedName>
</protein>
<comment type="caution">
    <text evidence="1">The sequence shown here is derived from an EMBL/GenBank/DDBJ whole genome shotgun (WGS) entry which is preliminary data.</text>
</comment>
<evidence type="ECO:0000313" key="1">
    <source>
        <dbReference type="EMBL" id="MFC5353540.1"/>
    </source>
</evidence>
<gene>
    <name evidence="1" type="ORF">ACFPMG_00845</name>
</gene>
<name>A0ABW0FY07_9PROT</name>
<reference evidence="2" key="1">
    <citation type="journal article" date="2019" name="Int. J. Syst. Evol. Microbiol.">
        <title>The Global Catalogue of Microorganisms (GCM) 10K type strain sequencing project: providing services to taxonomists for standard genome sequencing and annotation.</title>
        <authorList>
            <consortium name="The Broad Institute Genomics Platform"/>
            <consortium name="The Broad Institute Genome Sequencing Center for Infectious Disease"/>
            <person name="Wu L."/>
            <person name="Ma J."/>
        </authorList>
    </citation>
    <scope>NUCLEOTIDE SEQUENCE [LARGE SCALE GENOMIC DNA]</scope>
    <source>
        <strain evidence="2">CCUG 58760</strain>
    </source>
</reference>
<dbReference type="Proteomes" id="UP001596166">
    <property type="component" value="Unassembled WGS sequence"/>
</dbReference>
<accession>A0ABW0FY07</accession>
<organism evidence="1 2">
    <name type="scientific">Azospirillum himalayense</name>
    <dbReference type="NCBI Taxonomy" id="654847"/>
    <lineage>
        <taxon>Bacteria</taxon>
        <taxon>Pseudomonadati</taxon>
        <taxon>Pseudomonadota</taxon>
        <taxon>Alphaproteobacteria</taxon>
        <taxon>Rhodospirillales</taxon>
        <taxon>Azospirillaceae</taxon>
        <taxon>Azospirillum</taxon>
    </lineage>
</organism>
<sequence length="85" mass="9443">MIYVHPPIVTRRTGSSVCMKLELNGYEISIAADDSCGALNTLRRIDVRVFREDEDVTDRFSAGIEDWDAATLLTIMQRVAAGEPV</sequence>